<dbReference type="PANTHER" id="PTHR43133">
    <property type="entry name" value="RNA POLYMERASE ECF-TYPE SIGMA FACTO"/>
    <property type="match status" value="1"/>
</dbReference>
<dbReference type="EMBL" id="CP047394">
    <property type="protein sequence ID" value="QHE61520.1"/>
    <property type="molecule type" value="Genomic_DNA"/>
</dbReference>
<dbReference type="SUPFAM" id="SSF88946">
    <property type="entry name" value="Sigma2 domain of RNA polymerase sigma factors"/>
    <property type="match status" value="1"/>
</dbReference>
<evidence type="ECO:0000259" key="5">
    <source>
        <dbReference type="Pfam" id="PF04542"/>
    </source>
</evidence>
<evidence type="ECO:0000313" key="6">
    <source>
        <dbReference type="EMBL" id="QHE61520.1"/>
    </source>
</evidence>
<dbReference type="PANTHER" id="PTHR43133:SF8">
    <property type="entry name" value="RNA POLYMERASE SIGMA FACTOR HI_1459-RELATED"/>
    <property type="match status" value="1"/>
</dbReference>
<organism evidence="6 7">
    <name type="scientific">Rossellomorea vietnamensis</name>
    <dbReference type="NCBI Taxonomy" id="218284"/>
    <lineage>
        <taxon>Bacteria</taxon>
        <taxon>Bacillati</taxon>
        <taxon>Bacillota</taxon>
        <taxon>Bacilli</taxon>
        <taxon>Bacillales</taxon>
        <taxon>Bacillaceae</taxon>
        <taxon>Rossellomorea</taxon>
    </lineage>
</organism>
<dbReference type="Gene3D" id="3.10.450.50">
    <property type="match status" value="1"/>
</dbReference>
<dbReference type="RefSeq" id="WP_159361978.1">
    <property type="nucleotide sequence ID" value="NZ_CP047394.1"/>
</dbReference>
<accession>A0A6I6USI8</accession>
<evidence type="ECO:0000256" key="3">
    <source>
        <dbReference type="ARBA" id="ARBA00023125"/>
    </source>
</evidence>
<dbReference type="GO" id="GO:0006352">
    <property type="term" value="P:DNA-templated transcription initiation"/>
    <property type="evidence" value="ECO:0007669"/>
    <property type="project" value="InterPro"/>
</dbReference>
<proteinExistence type="predicted"/>
<dbReference type="Gene3D" id="1.10.1740.10">
    <property type="match status" value="1"/>
</dbReference>
<evidence type="ECO:0000256" key="1">
    <source>
        <dbReference type="ARBA" id="ARBA00023015"/>
    </source>
</evidence>
<dbReference type="Pfam" id="PF04542">
    <property type="entry name" value="Sigma70_r2"/>
    <property type="match status" value="1"/>
</dbReference>
<evidence type="ECO:0000313" key="7">
    <source>
        <dbReference type="Proteomes" id="UP000465062"/>
    </source>
</evidence>
<reference evidence="6 7" key="1">
    <citation type="submission" date="2019-06" db="EMBL/GenBank/DDBJ databases">
        <title>An operon consisting of a P-type ATPase gene and a transcriptional regular gene given the different cadmium resistance in Bacillus vietamensis 151-6 and Bacillus marisflavi 151-25.</title>
        <authorList>
            <person name="Yu X."/>
        </authorList>
    </citation>
    <scope>NUCLEOTIDE SEQUENCE [LARGE SCALE GENOMIC DNA]</scope>
    <source>
        <strain evidence="6 7">151-6</strain>
    </source>
</reference>
<name>A0A6I6USI8_9BACI</name>
<evidence type="ECO:0000256" key="4">
    <source>
        <dbReference type="ARBA" id="ARBA00023163"/>
    </source>
</evidence>
<dbReference type="GO" id="GO:0016987">
    <property type="term" value="F:sigma factor activity"/>
    <property type="evidence" value="ECO:0007669"/>
    <property type="project" value="UniProtKB-KW"/>
</dbReference>
<dbReference type="InterPro" id="IPR014284">
    <property type="entry name" value="RNA_pol_sigma-70_dom"/>
</dbReference>
<keyword evidence="3" id="KW-0238">DNA-binding</keyword>
<dbReference type="GO" id="GO:0003677">
    <property type="term" value="F:DNA binding"/>
    <property type="evidence" value="ECO:0007669"/>
    <property type="project" value="UniProtKB-KW"/>
</dbReference>
<keyword evidence="2" id="KW-0731">Sigma factor</keyword>
<dbReference type="InterPro" id="IPR013325">
    <property type="entry name" value="RNA_pol_sigma_r2"/>
</dbReference>
<feature type="domain" description="RNA polymerase sigma-70 region 2" evidence="5">
    <location>
        <begin position="24"/>
        <end position="90"/>
    </location>
</feature>
<dbReference type="SUPFAM" id="SSF54427">
    <property type="entry name" value="NTF2-like"/>
    <property type="match status" value="1"/>
</dbReference>
<dbReference type="InterPro" id="IPR007627">
    <property type="entry name" value="RNA_pol_sigma70_r2"/>
</dbReference>
<keyword evidence="4" id="KW-0804">Transcription</keyword>
<sequence length="310" mass="35924">MQEKMKESFTEKNRELAIEFNAMMEEFKEGLWRYCRYLTGSPWDGEDLFQDTMLKAFGGYYQRWHPTNPKAYLYRMATTTWIDQCRKEKRHVGLLEEDELPPENFTDGLEAEEALHILFDLFYPRQVAVFLLKEVFRFDAREVAGMVRTTPGAVYATVRRMKEKLQSADLLESRSQHPVSDTHPVIQAYLNAMNEGDIEAVMTLISEEAHNEAALGFQEYSKGEMRSGSMKYGLPGMRALEYCLWGRHVIVMLSEGTNGPEIHDIQYQEVENGKIVHHISYYFRKELIFAAGEELGIPPQIDKPVVNWNG</sequence>
<dbReference type="AlphaFoldDB" id="A0A6I6USI8"/>
<gene>
    <name evidence="6" type="ORF">FHE72_11180</name>
</gene>
<dbReference type="Proteomes" id="UP000465062">
    <property type="component" value="Chromosome"/>
</dbReference>
<dbReference type="KEGG" id="bvq:FHE72_11180"/>
<keyword evidence="1" id="KW-0805">Transcription regulation</keyword>
<dbReference type="InterPro" id="IPR032710">
    <property type="entry name" value="NTF2-like_dom_sf"/>
</dbReference>
<dbReference type="NCBIfam" id="TIGR02937">
    <property type="entry name" value="sigma70-ECF"/>
    <property type="match status" value="1"/>
</dbReference>
<dbReference type="InterPro" id="IPR039425">
    <property type="entry name" value="RNA_pol_sigma-70-like"/>
</dbReference>
<protein>
    <submittedName>
        <fullName evidence="6">Sigma-70 family RNA polymerase sigma factor</fullName>
    </submittedName>
</protein>
<evidence type="ECO:0000256" key="2">
    <source>
        <dbReference type="ARBA" id="ARBA00023082"/>
    </source>
</evidence>